<organism evidence="2 3">
    <name type="scientific">Sorangium cellulosum (strain So ce56)</name>
    <name type="common">Polyangium cellulosum (strain So ce56)</name>
    <dbReference type="NCBI Taxonomy" id="448385"/>
    <lineage>
        <taxon>Bacteria</taxon>
        <taxon>Pseudomonadati</taxon>
        <taxon>Myxococcota</taxon>
        <taxon>Polyangia</taxon>
        <taxon>Polyangiales</taxon>
        <taxon>Polyangiaceae</taxon>
        <taxon>Sorangium</taxon>
    </lineage>
</organism>
<keyword evidence="1" id="KW-0812">Transmembrane</keyword>
<evidence type="ECO:0008006" key="4">
    <source>
        <dbReference type="Google" id="ProtNLM"/>
    </source>
</evidence>
<feature type="transmembrane region" description="Helical" evidence="1">
    <location>
        <begin position="165"/>
        <end position="182"/>
    </location>
</feature>
<keyword evidence="3" id="KW-1185">Reference proteome</keyword>
<dbReference type="AlphaFoldDB" id="A9ERU7"/>
<protein>
    <recommendedName>
        <fullName evidence="4">PD-(D/E)XK endonuclease-like domain-containing protein</fullName>
    </recommendedName>
</protein>
<dbReference type="OrthoDB" id="2082218at2"/>
<dbReference type="STRING" id="448385.sce7160"/>
<dbReference type="eggNOG" id="COG1468">
    <property type="taxonomic scope" value="Bacteria"/>
</dbReference>
<evidence type="ECO:0000313" key="3">
    <source>
        <dbReference type="Proteomes" id="UP000002139"/>
    </source>
</evidence>
<dbReference type="InterPro" id="IPR011604">
    <property type="entry name" value="PDDEXK-like_dom_sf"/>
</dbReference>
<name>A9ERU7_SORC5</name>
<reference evidence="2 3" key="1">
    <citation type="journal article" date="2007" name="Nat. Biotechnol.">
        <title>Complete genome sequence of the myxobacterium Sorangium cellulosum.</title>
        <authorList>
            <person name="Schneiker S."/>
            <person name="Perlova O."/>
            <person name="Kaiser O."/>
            <person name="Gerth K."/>
            <person name="Alici A."/>
            <person name="Altmeyer M.O."/>
            <person name="Bartels D."/>
            <person name="Bekel T."/>
            <person name="Beyer S."/>
            <person name="Bode E."/>
            <person name="Bode H.B."/>
            <person name="Bolten C.J."/>
            <person name="Choudhuri J.V."/>
            <person name="Doss S."/>
            <person name="Elnakady Y.A."/>
            <person name="Frank B."/>
            <person name="Gaigalat L."/>
            <person name="Goesmann A."/>
            <person name="Groeger C."/>
            <person name="Gross F."/>
            <person name="Jelsbak L."/>
            <person name="Jelsbak L."/>
            <person name="Kalinowski J."/>
            <person name="Kegler C."/>
            <person name="Knauber T."/>
            <person name="Konietzny S."/>
            <person name="Kopp M."/>
            <person name="Krause L."/>
            <person name="Krug D."/>
            <person name="Linke B."/>
            <person name="Mahmud T."/>
            <person name="Martinez-Arias R."/>
            <person name="McHardy A.C."/>
            <person name="Merai M."/>
            <person name="Meyer F."/>
            <person name="Mormann S."/>
            <person name="Munoz-Dorado J."/>
            <person name="Perez J."/>
            <person name="Pradella S."/>
            <person name="Rachid S."/>
            <person name="Raddatz G."/>
            <person name="Rosenau F."/>
            <person name="Rueckert C."/>
            <person name="Sasse F."/>
            <person name="Scharfe M."/>
            <person name="Schuster S.C."/>
            <person name="Suen G."/>
            <person name="Treuner-Lange A."/>
            <person name="Velicer G.J."/>
            <person name="Vorholter F.-J."/>
            <person name="Weissman K.J."/>
            <person name="Welch R.D."/>
            <person name="Wenzel S.C."/>
            <person name="Whitworth D.E."/>
            <person name="Wilhelm S."/>
            <person name="Wittmann C."/>
            <person name="Bloecker H."/>
            <person name="Puehler A."/>
            <person name="Mueller R."/>
        </authorList>
    </citation>
    <scope>NUCLEOTIDE SEQUENCE [LARGE SCALE GENOMIC DNA]</scope>
    <source>
        <strain evidence="3">So ce56</strain>
    </source>
</reference>
<dbReference type="KEGG" id="scl:sce7160"/>
<dbReference type="HOGENOM" id="CLU_127030_0_0_7"/>
<proteinExistence type="predicted"/>
<dbReference type="EMBL" id="AM746676">
    <property type="protein sequence ID" value="CAN97328.1"/>
    <property type="molecule type" value="Genomic_DNA"/>
</dbReference>
<dbReference type="Gene3D" id="3.90.320.10">
    <property type="match status" value="1"/>
</dbReference>
<accession>A9ERU7</accession>
<keyword evidence="1" id="KW-1133">Transmembrane helix</keyword>
<dbReference type="Proteomes" id="UP000002139">
    <property type="component" value="Chromosome"/>
</dbReference>
<evidence type="ECO:0000313" key="2">
    <source>
        <dbReference type="EMBL" id="CAN97328.1"/>
    </source>
</evidence>
<dbReference type="BioCyc" id="SCEL448385:SCE_RS36695-MONOMER"/>
<evidence type="ECO:0000256" key="1">
    <source>
        <dbReference type="SAM" id="Phobius"/>
    </source>
</evidence>
<keyword evidence="1" id="KW-0472">Membrane</keyword>
<gene>
    <name evidence="2" type="ordered locus">sce7160</name>
</gene>
<sequence length="186" mass="20006">MDFRDMPPELLLAVAGAALSFGLVQTLRLAWRRAWQRRRLSRCRAQGAAGEARAEALLRELGYTIVGRQVAVSYGVQIDGEPVSVGLRADYLVAHGPRRYVAEVKTGRLAPRIDTPATRRQLLEYRVAFDVDGVLLVDAESRRVRSVVFPLPAGAAAASPYGARLAWVLAAVVGGLVAAMAARSAG</sequence>